<dbReference type="PANTHER" id="PTHR48090">
    <property type="entry name" value="UNDECAPRENYL-PHOSPHATE 4-DEOXY-4-FORMAMIDO-L-ARABINOSE TRANSFERASE-RELATED"/>
    <property type="match status" value="1"/>
</dbReference>
<dbReference type="InterPro" id="IPR029044">
    <property type="entry name" value="Nucleotide-diphossugar_trans"/>
</dbReference>
<proteinExistence type="predicted"/>
<gene>
    <name evidence="2" type="ordered locus">Sulac_1016</name>
</gene>
<dbReference type="InterPro" id="IPR001173">
    <property type="entry name" value="Glyco_trans_2-like"/>
</dbReference>
<dbReference type="GO" id="GO:0016740">
    <property type="term" value="F:transferase activity"/>
    <property type="evidence" value="ECO:0007669"/>
    <property type="project" value="UniProtKB-KW"/>
</dbReference>
<evidence type="ECO:0000313" key="2">
    <source>
        <dbReference type="EMBL" id="AEW04516.1"/>
    </source>
</evidence>
<evidence type="ECO:0000313" key="3">
    <source>
        <dbReference type="Proteomes" id="UP000005439"/>
    </source>
</evidence>
<dbReference type="Gene3D" id="3.90.550.10">
    <property type="entry name" value="Spore Coat Polysaccharide Biosynthesis Protein SpsA, Chain A"/>
    <property type="match status" value="1"/>
</dbReference>
<organism evidence="2 3">
    <name type="scientific">Sulfobacillus acidophilus (strain ATCC 700253 / DSM 10332 / NAL)</name>
    <dbReference type="NCBI Taxonomy" id="679936"/>
    <lineage>
        <taxon>Bacteria</taxon>
        <taxon>Bacillati</taxon>
        <taxon>Bacillota</taxon>
        <taxon>Clostridia</taxon>
        <taxon>Eubacteriales</taxon>
        <taxon>Clostridiales Family XVII. Incertae Sedis</taxon>
        <taxon>Sulfobacillus</taxon>
    </lineage>
</organism>
<reference evidence="2 3" key="2">
    <citation type="journal article" date="2012" name="Stand. Genomic Sci.">
        <title>Complete genome sequence of the moderately thermophilic mineral-sulfide-oxidizing firmicute Sulfobacillus acidophilus type strain (NAL(T)).</title>
        <authorList>
            <person name="Anderson I."/>
            <person name="Chertkov O."/>
            <person name="Chen A."/>
            <person name="Saunders E."/>
            <person name="Lapidus A."/>
            <person name="Nolan M."/>
            <person name="Lucas S."/>
            <person name="Hammon N."/>
            <person name="Deshpande S."/>
            <person name="Cheng J.F."/>
            <person name="Han C."/>
            <person name="Tapia R."/>
            <person name="Goodwin L.A."/>
            <person name="Pitluck S."/>
            <person name="Liolios K."/>
            <person name="Pagani I."/>
            <person name="Ivanova N."/>
            <person name="Mikhailova N."/>
            <person name="Pati A."/>
            <person name="Palaniappan K."/>
            <person name="Land M."/>
            <person name="Pan C."/>
            <person name="Rohde M."/>
            <person name="Pukall R."/>
            <person name="Goker M."/>
            <person name="Detter J.C."/>
            <person name="Woyke T."/>
            <person name="Bristow J."/>
            <person name="Eisen J.A."/>
            <person name="Markowitz V."/>
            <person name="Hugenholtz P."/>
            <person name="Kyrpides N.C."/>
            <person name="Klenk H.P."/>
            <person name="Mavromatis K."/>
        </authorList>
    </citation>
    <scope>NUCLEOTIDE SEQUENCE [LARGE SCALE GENOMIC DNA]</scope>
    <source>
        <strain evidence="3">ATCC 700253 / DSM 10332 / NAL</strain>
    </source>
</reference>
<keyword evidence="3" id="KW-1185">Reference proteome</keyword>
<dbReference type="SUPFAM" id="SSF53448">
    <property type="entry name" value="Nucleotide-diphospho-sugar transferases"/>
    <property type="match status" value="1"/>
</dbReference>
<dbReference type="STRING" id="679936.Sulac_1016"/>
<protein>
    <submittedName>
        <fullName evidence="2">Glycosyl transferase family 2</fullName>
    </submittedName>
</protein>
<dbReference type="InterPro" id="IPR050256">
    <property type="entry name" value="Glycosyltransferase_2"/>
</dbReference>
<accession>G8TTD6</accession>
<evidence type="ECO:0000259" key="1">
    <source>
        <dbReference type="Pfam" id="PF00535"/>
    </source>
</evidence>
<dbReference type="PANTHER" id="PTHR48090:SF7">
    <property type="entry name" value="RFBJ PROTEIN"/>
    <property type="match status" value="1"/>
</dbReference>
<dbReference type="CDD" id="cd04179">
    <property type="entry name" value="DPM_DPG-synthase_like"/>
    <property type="match status" value="1"/>
</dbReference>
<sequence length="263" mass="29272">MLNGRRIAVVLPAYQAGRTLQRTIAEIDRAIVDDVIVVDDASTDETWAIAQRLPDIVAVRHERNRGYGGNQKTGFELALTRGADVIILLHPDYQYTPSLVVAMAAMMAYGTYDAVMASRILGRAPLKGGMPRYKYVANRLLTVVENLCLGMKLSEYHSGYRGYTRQVLERVPFQQNADDFVFDNQIIAQIILAGFRLGELACPTRYAEDSSSIGGWKAVKYGLGVLQTAVEYRLAQWQWYTPTYLQGVLPQNLSGRSAEDVSS</sequence>
<feature type="domain" description="Glycosyltransferase 2-like" evidence="1">
    <location>
        <begin position="9"/>
        <end position="170"/>
    </location>
</feature>
<name>G8TTD6_SULAD</name>
<dbReference type="Proteomes" id="UP000005439">
    <property type="component" value="Chromosome"/>
</dbReference>
<reference evidence="3" key="1">
    <citation type="submission" date="2011-12" db="EMBL/GenBank/DDBJ databases">
        <title>The complete genome of chromosome of Sulfobacillus acidophilus DSM 10332.</title>
        <authorList>
            <person name="Lucas S."/>
            <person name="Han J."/>
            <person name="Lapidus A."/>
            <person name="Bruce D."/>
            <person name="Goodwin L."/>
            <person name="Pitluck S."/>
            <person name="Peters L."/>
            <person name="Kyrpides N."/>
            <person name="Mavromatis K."/>
            <person name="Ivanova N."/>
            <person name="Mikhailova N."/>
            <person name="Chertkov O."/>
            <person name="Saunders E."/>
            <person name="Detter J.C."/>
            <person name="Tapia R."/>
            <person name="Han C."/>
            <person name="Land M."/>
            <person name="Hauser L."/>
            <person name="Markowitz V."/>
            <person name="Cheng J.-F."/>
            <person name="Hugenholtz P."/>
            <person name="Woyke T."/>
            <person name="Wu D."/>
            <person name="Pukall R."/>
            <person name="Gehrich-Schroeter G."/>
            <person name="Schneider S."/>
            <person name="Klenk H.-P."/>
            <person name="Eisen J.A."/>
        </authorList>
    </citation>
    <scope>NUCLEOTIDE SEQUENCE [LARGE SCALE GENOMIC DNA]</scope>
    <source>
        <strain evidence="3">ATCC 700253 / DSM 10332 / NAL</strain>
    </source>
</reference>
<dbReference type="AlphaFoldDB" id="G8TTD6"/>
<dbReference type="PATRIC" id="fig|679936.5.peg.1075"/>
<dbReference type="HOGENOM" id="CLU_033536_7_4_9"/>
<keyword evidence="2" id="KW-0808">Transferase</keyword>
<dbReference type="KEGG" id="sap:Sulac_1016"/>
<dbReference type="Pfam" id="PF00535">
    <property type="entry name" value="Glycos_transf_2"/>
    <property type="match status" value="1"/>
</dbReference>
<dbReference type="EMBL" id="CP003179">
    <property type="protein sequence ID" value="AEW04516.1"/>
    <property type="molecule type" value="Genomic_DNA"/>
</dbReference>